<dbReference type="GeneID" id="47724425"/>
<keyword evidence="5 9" id="KW-1133">Transmembrane helix</keyword>
<dbReference type="PRINTS" id="PR01264">
    <property type="entry name" value="MECHCHANNEL"/>
</dbReference>
<dbReference type="InterPro" id="IPR001185">
    <property type="entry name" value="MS_channel"/>
</dbReference>
<comment type="similarity">
    <text evidence="9">Belongs to the MscL family.</text>
</comment>
<dbReference type="HAMAP" id="MF_00115">
    <property type="entry name" value="MscL"/>
    <property type="match status" value="1"/>
</dbReference>
<keyword evidence="7 9" id="KW-0472">Membrane</keyword>
<sequence>MLKEFKEFITGGNVIEFAVAVIMAGAIGGVVKGFVSNIVMPFVGMFTGGVSFADKKIVLSEAVKDATGKVTQAENAIMYGAWVDSIINLIIVGFVMFIIIKSYNKMRKKEEEPAPAPKGPSQEELLIEIRDLLAKK</sequence>
<evidence type="ECO:0000256" key="3">
    <source>
        <dbReference type="ARBA" id="ARBA00022475"/>
    </source>
</evidence>
<dbReference type="STRING" id="1349785.GCA_000509405_02540"/>
<evidence type="ECO:0000256" key="1">
    <source>
        <dbReference type="ARBA" id="ARBA00004141"/>
    </source>
</evidence>
<keyword evidence="2 9" id="KW-0813">Transport</keyword>
<evidence type="ECO:0000256" key="5">
    <source>
        <dbReference type="ARBA" id="ARBA00022989"/>
    </source>
</evidence>
<dbReference type="GO" id="GO:0005886">
    <property type="term" value="C:plasma membrane"/>
    <property type="evidence" value="ECO:0007669"/>
    <property type="project" value="UniProtKB-SubCell"/>
</dbReference>
<evidence type="ECO:0000313" key="11">
    <source>
        <dbReference type="Proteomes" id="UP000231564"/>
    </source>
</evidence>
<dbReference type="EMBL" id="LT634361">
    <property type="protein sequence ID" value="SFZ84940.1"/>
    <property type="molecule type" value="Genomic_DNA"/>
</dbReference>
<evidence type="ECO:0000256" key="6">
    <source>
        <dbReference type="ARBA" id="ARBA00023065"/>
    </source>
</evidence>
<dbReference type="Gene3D" id="1.10.1200.120">
    <property type="entry name" value="Large-conductance mechanosensitive channel, MscL, domain 1"/>
    <property type="match status" value="1"/>
</dbReference>
<keyword evidence="11" id="KW-1185">Reference proteome</keyword>
<feature type="transmembrane region" description="Helical" evidence="9">
    <location>
        <begin position="12"/>
        <end position="35"/>
    </location>
</feature>
<feature type="transmembrane region" description="Helical" evidence="9">
    <location>
        <begin position="79"/>
        <end position="100"/>
    </location>
</feature>
<dbReference type="Proteomes" id="UP000231564">
    <property type="component" value="Chromosome MARIT"/>
</dbReference>
<keyword evidence="8 9" id="KW-0407">Ion channel</keyword>
<dbReference type="GO" id="GO:0008381">
    <property type="term" value="F:mechanosensitive monoatomic ion channel activity"/>
    <property type="evidence" value="ECO:0007669"/>
    <property type="project" value="UniProtKB-UniRule"/>
</dbReference>
<dbReference type="RefSeq" id="WP_024740180.1">
    <property type="nucleotide sequence ID" value="NZ_BAUG01000004.1"/>
</dbReference>
<evidence type="ECO:0000313" key="10">
    <source>
        <dbReference type="EMBL" id="SFZ84940.1"/>
    </source>
</evidence>
<comment type="subunit">
    <text evidence="9">Homopentamer.</text>
</comment>
<organism evidence="10 11">
    <name type="scientific">Tenacibaculum maritimum NCIMB 2154</name>
    <dbReference type="NCBI Taxonomy" id="1349785"/>
    <lineage>
        <taxon>Bacteria</taxon>
        <taxon>Pseudomonadati</taxon>
        <taxon>Bacteroidota</taxon>
        <taxon>Flavobacteriia</taxon>
        <taxon>Flavobacteriales</taxon>
        <taxon>Flavobacteriaceae</taxon>
        <taxon>Tenacibaculum</taxon>
    </lineage>
</organism>
<evidence type="ECO:0000256" key="8">
    <source>
        <dbReference type="ARBA" id="ARBA00023303"/>
    </source>
</evidence>
<dbReference type="NCBIfam" id="TIGR00220">
    <property type="entry name" value="mscL"/>
    <property type="match status" value="1"/>
</dbReference>
<dbReference type="Pfam" id="PF01741">
    <property type="entry name" value="MscL"/>
    <property type="match status" value="1"/>
</dbReference>
<evidence type="ECO:0000256" key="2">
    <source>
        <dbReference type="ARBA" id="ARBA00022448"/>
    </source>
</evidence>
<evidence type="ECO:0000256" key="9">
    <source>
        <dbReference type="HAMAP-Rule" id="MF_00115"/>
    </source>
</evidence>
<keyword evidence="3 9" id="KW-1003">Cell membrane</keyword>
<accession>A0A2H1EDN4</accession>
<dbReference type="SUPFAM" id="SSF81330">
    <property type="entry name" value="Gated mechanosensitive channel"/>
    <property type="match status" value="1"/>
</dbReference>
<keyword evidence="6 9" id="KW-0406">Ion transport</keyword>
<dbReference type="InterPro" id="IPR036019">
    <property type="entry name" value="MscL_channel"/>
</dbReference>
<dbReference type="KEGG" id="tmar:MARIT_2980"/>
<dbReference type="AlphaFoldDB" id="A0A2H1EDN4"/>
<dbReference type="PANTHER" id="PTHR30266">
    <property type="entry name" value="MECHANOSENSITIVE CHANNEL MSCL"/>
    <property type="match status" value="1"/>
</dbReference>
<name>A0A2H1EDN4_9FLAO</name>
<proteinExistence type="inferred from homology"/>
<evidence type="ECO:0000256" key="7">
    <source>
        <dbReference type="ARBA" id="ARBA00023136"/>
    </source>
</evidence>
<reference evidence="10 11" key="1">
    <citation type="submission" date="2016-11" db="EMBL/GenBank/DDBJ databases">
        <authorList>
            <person name="Jaros S."/>
            <person name="Januszkiewicz K."/>
            <person name="Wedrychowicz H."/>
        </authorList>
    </citation>
    <scope>NUCLEOTIDE SEQUENCE [LARGE SCALE GENOMIC DNA]</scope>
    <source>
        <strain evidence="10">NCIMB 2154T</strain>
    </source>
</reference>
<dbReference type="OrthoDB" id="9810350at2"/>
<dbReference type="InterPro" id="IPR037673">
    <property type="entry name" value="MSC/AndL"/>
</dbReference>
<dbReference type="PANTHER" id="PTHR30266:SF2">
    <property type="entry name" value="LARGE-CONDUCTANCE MECHANOSENSITIVE CHANNEL"/>
    <property type="match status" value="1"/>
</dbReference>
<evidence type="ECO:0000256" key="4">
    <source>
        <dbReference type="ARBA" id="ARBA00022692"/>
    </source>
</evidence>
<protein>
    <recommendedName>
        <fullName evidence="9">Large-conductance mechanosensitive channel</fullName>
    </recommendedName>
</protein>
<gene>
    <name evidence="9 10" type="primary">mscL</name>
    <name evidence="10" type="ORF">MARIT_2980</name>
</gene>
<comment type="subcellular location">
    <subcellularLocation>
        <location evidence="9">Cell membrane</location>
        <topology evidence="9">Multi-pass membrane protein</topology>
    </subcellularLocation>
    <subcellularLocation>
        <location evidence="1">Membrane</location>
        <topology evidence="1">Multi-pass membrane protein</topology>
    </subcellularLocation>
</comment>
<comment type="function">
    <text evidence="9">Channel that opens in response to stretch forces in the membrane lipid bilayer. May participate in the regulation of osmotic pressure changes within the cell.</text>
</comment>
<keyword evidence="4 9" id="KW-0812">Transmembrane</keyword>